<feature type="domain" description="HTH arsR-type" evidence="4">
    <location>
        <begin position="9"/>
        <end position="102"/>
    </location>
</feature>
<protein>
    <submittedName>
        <fullName evidence="5">Transcriptional regulator, ArsR family</fullName>
    </submittedName>
</protein>
<dbReference type="Gene3D" id="1.10.10.10">
    <property type="entry name" value="Winged helix-like DNA-binding domain superfamily/Winged helix DNA-binding domain"/>
    <property type="match status" value="1"/>
</dbReference>
<gene>
    <name evidence="5" type="ORF">SAMN04488112_10477</name>
</gene>
<keyword evidence="3" id="KW-0804">Transcription</keyword>
<dbReference type="Proteomes" id="UP000199387">
    <property type="component" value="Unassembled WGS sequence"/>
</dbReference>
<sequence>MRSDPELFLSSKQVEELARTFKALSDPTRIRILCLLSAKEHAVGQIADALGLSQSAVSHQLALLRNLRLVKYRREGQTYRYSCDDHHVISLLQQAIRHTEHR</sequence>
<evidence type="ECO:0000256" key="1">
    <source>
        <dbReference type="ARBA" id="ARBA00023015"/>
    </source>
</evidence>
<dbReference type="InterPro" id="IPR036388">
    <property type="entry name" value="WH-like_DNA-bd_sf"/>
</dbReference>
<dbReference type="GO" id="GO:0003700">
    <property type="term" value="F:DNA-binding transcription factor activity"/>
    <property type="evidence" value="ECO:0007669"/>
    <property type="project" value="InterPro"/>
</dbReference>
<name>A0A1G6JK16_9BACL</name>
<accession>A0A1G6JK16</accession>
<keyword evidence="6" id="KW-1185">Reference proteome</keyword>
<dbReference type="InterPro" id="IPR036390">
    <property type="entry name" value="WH_DNA-bd_sf"/>
</dbReference>
<dbReference type="NCBIfam" id="NF033788">
    <property type="entry name" value="HTH_metalloreg"/>
    <property type="match status" value="1"/>
</dbReference>
<dbReference type="GO" id="GO:0003677">
    <property type="term" value="F:DNA binding"/>
    <property type="evidence" value="ECO:0007669"/>
    <property type="project" value="UniProtKB-KW"/>
</dbReference>
<evidence type="ECO:0000256" key="3">
    <source>
        <dbReference type="ARBA" id="ARBA00023163"/>
    </source>
</evidence>
<proteinExistence type="predicted"/>
<evidence type="ECO:0000259" key="4">
    <source>
        <dbReference type="PROSITE" id="PS50987"/>
    </source>
</evidence>
<dbReference type="EMBL" id="FMZA01000004">
    <property type="protein sequence ID" value="SDC19089.1"/>
    <property type="molecule type" value="Genomic_DNA"/>
</dbReference>
<dbReference type="AlphaFoldDB" id="A0A1G6JK16"/>
<dbReference type="InterPro" id="IPR051011">
    <property type="entry name" value="Metal_resp_trans_reg"/>
</dbReference>
<dbReference type="RefSeq" id="WP_425412166.1">
    <property type="nucleotide sequence ID" value="NZ_FMZA01000004.1"/>
</dbReference>
<reference evidence="5 6" key="1">
    <citation type="submission" date="2016-10" db="EMBL/GenBank/DDBJ databases">
        <authorList>
            <person name="de Groot N.N."/>
        </authorList>
    </citation>
    <scope>NUCLEOTIDE SEQUENCE [LARGE SCALE GENOMIC DNA]</scope>
    <source>
        <strain evidence="5 6">DSM 45514</strain>
    </source>
</reference>
<dbReference type="PRINTS" id="PR00778">
    <property type="entry name" value="HTHARSR"/>
</dbReference>
<dbReference type="InterPro" id="IPR011991">
    <property type="entry name" value="ArsR-like_HTH"/>
</dbReference>
<dbReference type="PROSITE" id="PS50987">
    <property type="entry name" value="HTH_ARSR_2"/>
    <property type="match status" value="1"/>
</dbReference>
<keyword evidence="1" id="KW-0805">Transcription regulation</keyword>
<organism evidence="5 6">
    <name type="scientific">Melghirimyces thermohalophilus</name>
    <dbReference type="NCBI Taxonomy" id="1236220"/>
    <lineage>
        <taxon>Bacteria</taxon>
        <taxon>Bacillati</taxon>
        <taxon>Bacillota</taxon>
        <taxon>Bacilli</taxon>
        <taxon>Bacillales</taxon>
        <taxon>Thermoactinomycetaceae</taxon>
        <taxon>Melghirimyces</taxon>
    </lineage>
</organism>
<keyword evidence="2" id="KW-0238">DNA-binding</keyword>
<dbReference type="CDD" id="cd00090">
    <property type="entry name" value="HTH_ARSR"/>
    <property type="match status" value="1"/>
</dbReference>
<dbReference type="SUPFAM" id="SSF46785">
    <property type="entry name" value="Winged helix' DNA-binding domain"/>
    <property type="match status" value="1"/>
</dbReference>
<evidence type="ECO:0000313" key="5">
    <source>
        <dbReference type="EMBL" id="SDC19089.1"/>
    </source>
</evidence>
<evidence type="ECO:0000256" key="2">
    <source>
        <dbReference type="ARBA" id="ARBA00023125"/>
    </source>
</evidence>
<dbReference type="SMART" id="SM00418">
    <property type="entry name" value="HTH_ARSR"/>
    <property type="match status" value="1"/>
</dbReference>
<dbReference type="Pfam" id="PF01022">
    <property type="entry name" value="HTH_5"/>
    <property type="match status" value="1"/>
</dbReference>
<evidence type="ECO:0000313" key="6">
    <source>
        <dbReference type="Proteomes" id="UP000199387"/>
    </source>
</evidence>
<dbReference type="InterPro" id="IPR001845">
    <property type="entry name" value="HTH_ArsR_DNA-bd_dom"/>
</dbReference>
<dbReference type="PANTHER" id="PTHR43132">
    <property type="entry name" value="ARSENICAL RESISTANCE OPERON REPRESSOR ARSR-RELATED"/>
    <property type="match status" value="1"/>
</dbReference>
<dbReference type="STRING" id="1236220.SAMN04488112_10477"/>
<dbReference type="PANTHER" id="PTHR43132:SF6">
    <property type="entry name" value="HTH-TYPE TRANSCRIPTIONAL REPRESSOR CZRA"/>
    <property type="match status" value="1"/>
</dbReference>